<evidence type="ECO:0000313" key="4">
    <source>
        <dbReference type="EMBL" id="PWS30589.1"/>
    </source>
</evidence>
<organism evidence="4 5">
    <name type="scientific">Pedobacter paludis</name>
    <dbReference type="NCBI Taxonomy" id="2203212"/>
    <lineage>
        <taxon>Bacteria</taxon>
        <taxon>Pseudomonadati</taxon>
        <taxon>Bacteroidota</taxon>
        <taxon>Sphingobacteriia</taxon>
        <taxon>Sphingobacteriales</taxon>
        <taxon>Sphingobacteriaceae</taxon>
        <taxon>Pedobacter</taxon>
    </lineage>
</organism>
<gene>
    <name evidence="4" type="ORF">DF947_16785</name>
</gene>
<dbReference type="GO" id="GO:0016989">
    <property type="term" value="F:sigma factor antagonist activity"/>
    <property type="evidence" value="ECO:0007669"/>
    <property type="project" value="TreeGrafter"/>
</dbReference>
<dbReference type="PANTHER" id="PTHR30273:SF2">
    <property type="entry name" value="PROTEIN FECR"/>
    <property type="match status" value="1"/>
</dbReference>
<sequence>MNAFNNKKELQKIIERYVSGEATAEEILFVEEYYNYLTKNENVLDSVSQAELTALEESNFKAIQSKISGSKRHKIIPFLRYVAAAVILLLVSSTLYFALNRNRLSTANNLTKNKVLDVLPGTDKAILTLSDGSKVVLDNQTASNISDRDGLKISKTKDGQLIYTILNQENLSNKKAIAYNTIQTPKGGQYQIILPDGTKVWLNAASTLKYPEVFVGNERRVELTGEAYFEVAKNKAMPFHVKNESQDVEVLGTHFNINGYMDEKTIKTTLLEGSVKVSNGKSSKILKPGDQSIAGISENSSIQLVHNIDTDDETAWKNGLFQFSNEGLKTILNQLERWYDIKIDYSSVPDKRYNGMVPRKAKLSEVLKMLELTGNIKFEIVEGRQLKVLQEK</sequence>
<name>A0A317EY27_9SPHI</name>
<dbReference type="InterPro" id="IPR012373">
    <property type="entry name" value="Ferrdict_sens_TM"/>
</dbReference>
<comment type="caution">
    <text evidence="4">The sequence shown here is derived from an EMBL/GenBank/DDBJ whole genome shotgun (WGS) entry which is preliminary data.</text>
</comment>
<dbReference type="OrthoDB" id="1099963at2"/>
<dbReference type="Pfam" id="PF16344">
    <property type="entry name" value="FecR_C"/>
    <property type="match status" value="1"/>
</dbReference>
<evidence type="ECO:0000256" key="1">
    <source>
        <dbReference type="SAM" id="Phobius"/>
    </source>
</evidence>
<keyword evidence="1" id="KW-0812">Transmembrane</keyword>
<dbReference type="EMBL" id="QGNY01000006">
    <property type="protein sequence ID" value="PWS30589.1"/>
    <property type="molecule type" value="Genomic_DNA"/>
</dbReference>
<feature type="domain" description="Protein FecR C-terminal" evidence="3">
    <location>
        <begin position="321"/>
        <end position="386"/>
    </location>
</feature>
<dbReference type="InterPro" id="IPR006860">
    <property type="entry name" value="FecR"/>
</dbReference>
<dbReference type="FunFam" id="2.60.120.1440:FF:000001">
    <property type="entry name" value="Putative anti-sigma factor"/>
    <property type="match status" value="1"/>
</dbReference>
<protein>
    <submittedName>
        <fullName evidence="4">Anti-sigma factor</fullName>
    </submittedName>
</protein>
<dbReference type="Gene3D" id="2.60.120.1440">
    <property type="match status" value="1"/>
</dbReference>
<dbReference type="PANTHER" id="PTHR30273">
    <property type="entry name" value="PERIPLASMIC SIGNAL SENSOR AND SIGMA FACTOR ACTIVATOR FECR-RELATED"/>
    <property type="match status" value="1"/>
</dbReference>
<dbReference type="AlphaFoldDB" id="A0A317EY27"/>
<dbReference type="Pfam" id="PF04773">
    <property type="entry name" value="FecR"/>
    <property type="match status" value="1"/>
</dbReference>
<dbReference type="Proteomes" id="UP000245391">
    <property type="component" value="Unassembled WGS sequence"/>
</dbReference>
<proteinExistence type="predicted"/>
<feature type="domain" description="FecR protein" evidence="2">
    <location>
        <begin position="181"/>
        <end position="276"/>
    </location>
</feature>
<accession>A0A317EY27</accession>
<reference evidence="5" key="1">
    <citation type="submission" date="2018-05" db="EMBL/GenBank/DDBJ databases">
        <title>Pedobacter paludis sp. nov., isolated from wetland soil.</title>
        <authorList>
            <person name="Zhang Y."/>
        </authorList>
    </citation>
    <scope>NUCLEOTIDE SEQUENCE [LARGE SCALE GENOMIC DNA]</scope>
    <source>
        <strain evidence="5">R-8</strain>
    </source>
</reference>
<evidence type="ECO:0000259" key="3">
    <source>
        <dbReference type="Pfam" id="PF16344"/>
    </source>
</evidence>
<dbReference type="InterPro" id="IPR032508">
    <property type="entry name" value="FecR_C"/>
</dbReference>
<keyword evidence="5" id="KW-1185">Reference proteome</keyword>
<evidence type="ECO:0000313" key="5">
    <source>
        <dbReference type="Proteomes" id="UP000245391"/>
    </source>
</evidence>
<dbReference type="Gene3D" id="3.55.50.30">
    <property type="match status" value="1"/>
</dbReference>
<dbReference type="RefSeq" id="WP_109931207.1">
    <property type="nucleotide sequence ID" value="NZ_QGNY01000006.1"/>
</dbReference>
<evidence type="ECO:0000259" key="2">
    <source>
        <dbReference type="Pfam" id="PF04773"/>
    </source>
</evidence>
<keyword evidence="1" id="KW-1133">Transmembrane helix</keyword>
<keyword evidence="1" id="KW-0472">Membrane</keyword>
<feature type="transmembrane region" description="Helical" evidence="1">
    <location>
        <begin position="78"/>
        <end position="99"/>
    </location>
</feature>